<gene>
    <name evidence="7" type="ORF">KIL84_012321</name>
</gene>
<evidence type="ECO:0000313" key="7">
    <source>
        <dbReference type="EMBL" id="KAH1178619.1"/>
    </source>
</evidence>
<feature type="transmembrane region" description="Helical" evidence="5">
    <location>
        <begin position="63"/>
        <end position="85"/>
    </location>
</feature>
<evidence type="ECO:0000256" key="3">
    <source>
        <dbReference type="ARBA" id="ARBA00022989"/>
    </source>
</evidence>
<dbReference type="GO" id="GO:0009986">
    <property type="term" value="C:cell surface"/>
    <property type="evidence" value="ECO:0007669"/>
    <property type="project" value="TreeGrafter"/>
</dbReference>
<evidence type="ECO:0000256" key="1">
    <source>
        <dbReference type="ARBA" id="ARBA00004141"/>
    </source>
</evidence>
<keyword evidence="3 5" id="KW-1133">Transmembrane helix</keyword>
<name>A0A9D4B2X5_9SAUR</name>
<dbReference type="Proteomes" id="UP000827986">
    <property type="component" value="Unassembled WGS sequence"/>
</dbReference>
<reference evidence="7" key="1">
    <citation type="submission" date="2021-09" db="EMBL/GenBank/DDBJ databases">
        <title>The genome of Mauremys mutica provides insights into the evolution of semi-aquatic lifestyle.</title>
        <authorList>
            <person name="Gong S."/>
            <person name="Gao Y."/>
        </authorList>
    </citation>
    <scope>NUCLEOTIDE SEQUENCE</scope>
    <source>
        <strain evidence="7">MM-2020</strain>
        <tissue evidence="7">Muscle</tissue>
    </source>
</reference>
<sequence length="513" mass="59098">PVPASHQNQEVQQPKESSCALRKNIMSHQWITNLQKKMRIFASITRYIWGLFASERKPGWKNLLQLFAVCSTVSFIISGFLFLGLKSFLAHYPLVSLAISGSTWIGLSTGLCSSKHMRCFGTLFVLSCSLREGRNALIAAGTGVVVAGNIQSIFHNLKILADSIACNLEIEQFSFIKDYMKIIQWIYNETKHLSIPVEELASLSDKFNVSYLISDEDLKMKLNNTKQQILSVTNHISSIPPYINQGLLPIIGILLVPLGTYLFFRKFLGTHGVKFKNIYITKQFIEFDEHQKQQQKPCVLPLNKKERKKYVIGPSLCLTHKERKSIGRVLIPVFTNPCIWVLFSAVDYLLYWLILSVSKHLQALPELEVNLKVKYQKNENMFIFNKGERKTTNVSFNSSLFKHECLPKPDFSLSSTWLQLGCIIFCLIIFALFSTTLTKLKILVSTSFYPNIEMERIRYLHKKILRKRSKISQKNVKRKWNSFATKFHFWFPVFKAMGMVRKKEKDMININNV</sequence>
<evidence type="ECO:0000259" key="6">
    <source>
        <dbReference type="Pfam" id="PF07782"/>
    </source>
</evidence>
<dbReference type="PANTHER" id="PTHR21041">
    <property type="entry name" value="DENDRITIC CELL-SPECIFIC TRANSMEMBRANE PROTEIN"/>
    <property type="match status" value="1"/>
</dbReference>
<comment type="subcellular location">
    <subcellularLocation>
        <location evidence="1">Membrane</location>
        <topology evidence="1">Multi-pass membrane protein</topology>
    </subcellularLocation>
</comment>
<feature type="domain" description="Dendritic cell-specific transmembrane protein-like" evidence="6">
    <location>
        <begin position="275"/>
        <end position="461"/>
    </location>
</feature>
<dbReference type="AlphaFoldDB" id="A0A9D4B2X5"/>
<dbReference type="Pfam" id="PF07782">
    <property type="entry name" value="DC_STAMP"/>
    <property type="match status" value="1"/>
</dbReference>
<feature type="non-terminal residue" evidence="7">
    <location>
        <position position="513"/>
    </location>
</feature>
<proteinExistence type="predicted"/>
<feature type="transmembrane region" description="Helical" evidence="5">
    <location>
        <begin position="91"/>
        <end position="114"/>
    </location>
</feature>
<organism evidence="7 8">
    <name type="scientific">Mauremys mutica</name>
    <name type="common">yellowpond turtle</name>
    <dbReference type="NCBI Taxonomy" id="74926"/>
    <lineage>
        <taxon>Eukaryota</taxon>
        <taxon>Metazoa</taxon>
        <taxon>Chordata</taxon>
        <taxon>Craniata</taxon>
        <taxon>Vertebrata</taxon>
        <taxon>Euteleostomi</taxon>
        <taxon>Archelosauria</taxon>
        <taxon>Testudinata</taxon>
        <taxon>Testudines</taxon>
        <taxon>Cryptodira</taxon>
        <taxon>Durocryptodira</taxon>
        <taxon>Testudinoidea</taxon>
        <taxon>Geoemydidae</taxon>
        <taxon>Geoemydinae</taxon>
        <taxon>Mauremys</taxon>
    </lineage>
</organism>
<keyword evidence="2 5" id="KW-0812">Transmembrane</keyword>
<feature type="transmembrane region" description="Helical" evidence="5">
    <location>
        <begin position="246"/>
        <end position="264"/>
    </location>
</feature>
<dbReference type="PANTHER" id="PTHR21041:SF2">
    <property type="entry name" value="DENDRITIC CELL-SPECIFIC TRANSMEMBRANE PROTEIN"/>
    <property type="match status" value="1"/>
</dbReference>
<comment type="caution">
    <text evidence="7">The sequence shown here is derived from an EMBL/GenBank/DDBJ whole genome shotgun (WGS) entry which is preliminary data.</text>
</comment>
<dbReference type="InterPro" id="IPR051856">
    <property type="entry name" value="CSR-E3_Ligase_Protein"/>
</dbReference>
<feature type="transmembrane region" description="Helical" evidence="5">
    <location>
        <begin position="417"/>
        <end position="437"/>
    </location>
</feature>
<evidence type="ECO:0000256" key="5">
    <source>
        <dbReference type="SAM" id="Phobius"/>
    </source>
</evidence>
<dbReference type="EMBL" id="JAHDVG010000474">
    <property type="protein sequence ID" value="KAH1178619.1"/>
    <property type="molecule type" value="Genomic_DNA"/>
</dbReference>
<feature type="transmembrane region" description="Helical" evidence="5">
    <location>
        <begin position="135"/>
        <end position="154"/>
    </location>
</feature>
<accession>A0A9D4B2X5</accession>
<evidence type="ECO:0000313" key="8">
    <source>
        <dbReference type="Proteomes" id="UP000827986"/>
    </source>
</evidence>
<dbReference type="InterPro" id="IPR012858">
    <property type="entry name" value="DC_STAMP-like"/>
</dbReference>
<evidence type="ECO:0000256" key="4">
    <source>
        <dbReference type="ARBA" id="ARBA00023136"/>
    </source>
</evidence>
<keyword evidence="4 5" id="KW-0472">Membrane</keyword>
<feature type="transmembrane region" description="Helical" evidence="5">
    <location>
        <begin position="329"/>
        <end position="354"/>
    </location>
</feature>
<keyword evidence="8" id="KW-1185">Reference proteome</keyword>
<dbReference type="GO" id="GO:0005789">
    <property type="term" value="C:endoplasmic reticulum membrane"/>
    <property type="evidence" value="ECO:0007669"/>
    <property type="project" value="TreeGrafter"/>
</dbReference>
<protein>
    <recommendedName>
        <fullName evidence="6">Dendritic cell-specific transmembrane protein-like domain-containing protein</fullName>
    </recommendedName>
</protein>
<evidence type="ECO:0000256" key="2">
    <source>
        <dbReference type="ARBA" id="ARBA00022692"/>
    </source>
</evidence>